<accession>A0A9X2I6H6</accession>
<organism evidence="1 2">
    <name type="scientific">Gilvimarinus xylanilyticus</name>
    <dbReference type="NCBI Taxonomy" id="2944139"/>
    <lineage>
        <taxon>Bacteria</taxon>
        <taxon>Pseudomonadati</taxon>
        <taxon>Pseudomonadota</taxon>
        <taxon>Gammaproteobacteria</taxon>
        <taxon>Cellvibrionales</taxon>
        <taxon>Cellvibrionaceae</taxon>
        <taxon>Gilvimarinus</taxon>
    </lineage>
</organism>
<dbReference type="InterPro" id="IPR013362">
    <property type="entry name" value="Pilus_4_PilV"/>
</dbReference>
<dbReference type="Proteomes" id="UP001139319">
    <property type="component" value="Unassembled WGS sequence"/>
</dbReference>
<evidence type="ECO:0000313" key="2">
    <source>
        <dbReference type="Proteomes" id="UP001139319"/>
    </source>
</evidence>
<name>A0A9X2I6H6_9GAMM</name>
<evidence type="ECO:0000313" key="1">
    <source>
        <dbReference type="EMBL" id="MCP8900322.1"/>
    </source>
</evidence>
<reference evidence="1" key="1">
    <citation type="submission" date="2022-05" db="EMBL/GenBank/DDBJ databases">
        <authorList>
            <person name="Sun H.-N."/>
        </authorList>
    </citation>
    <scope>NUCLEOTIDE SEQUENCE</scope>
    <source>
        <strain evidence="1">HB14</strain>
    </source>
</reference>
<dbReference type="NCBIfam" id="TIGR02532">
    <property type="entry name" value="IV_pilin_GFxxxE"/>
    <property type="match status" value="1"/>
</dbReference>
<dbReference type="EMBL" id="JAMFTH010000004">
    <property type="protein sequence ID" value="MCP8900322.1"/>
    <property type="molecule type" value="Genomic_DNA"/>
</dbReference>
<reference evidence="1" key="2">
    <citation type="submission" date="2023-01" db="EMBL/GenBank/DDBJ databases">
        <title>Gilvimarinus xylanilyticus HB14 isolated from Caulerpa lentillifera aquaculture base in Hainan, China.</title>
        <authorList>
            <person name="Zhang Y.-J."/>
        </authorList>
    </citation>
    <scope>NUCLEOTIDE SEQUENCE</scope>
    <source>
        <strain evidence="1">HB14</strain>
    </source>
</reference>
<protein>
    <submittedName>
        <fullName evidence="1">Type IV pilus modification protein PilV</fullName>
    </submittedName>
</protein>
<dbReference type="NCBIfam" id="TIGR02523">
    <property type="entry name" value="type_IV_pilV"/>
    <property type="match status" value="1"/>
</dbReference>
<sequence length="127" mass="13731">MKHTFQKGMGLIEVLVTVVLLATALLALAALQTRSLQYNSSAYLRSQANIIAYDLMEQVRISSSMSGAPTTPSEADRKALVADLPEGKADVSCDGRVCTVSITWTEPTLDKGEGTNEKSTFSYQTRV</sequence>
<proteinExistence type="predicted"/>
<comment type="caution">
    <text evidence="1">The sequence shown here is derived from an EMBL/GenBank/DDBJ whole genome shotgun (WGS) entry which is preliminary data.</text>
</comment>
<gene>
    <name evidence="1" type="primary">pilV</name>
    <name evidence="1" type="ORF">M6D89_13540</name>
</gene>
<dbReference type="AlphaFoldDB" id="A0A9X2I6H6"/>
<dbReference type="RefSeq" id="WP_253968611.1">
    <property type="nucleotide sequence ID" value="NZ_JAMFTH010000004.1"/>
</dbReference>
<dbReference type="InterPro" id="IPR012902">
    <property type="entry name" value="N_methyl_site"/>
</dbReference>
<keyword evidence="2" id="KW-1185">Reference proteome</keyword>